<proteinExistence type="predicted"/>
<dbReference type="AlphaFoldDB" id="A0A0A8ZAR2"/>
<protein>
    <submittedName>
        <fullName evidence="1">Uncharacterized protein</fullName>
    </submittedName>
</protein>
<name>A0A0A8ZAR2_ARUDO</name>
<evidence type="ECO:0000313" key="1">
    <source>
        <dbReference type="EMBL" id="JAD35901.1"/>
    </source>
</evidence>
<accession>A0A0A8ZAR2</accession>
<dbReference type="EMBL" id="GBRH01261994">
    <property type="protein sequence ID" value="JAD35901.1"/>
    <property type="molecule type" value="Transcribed_RNA"/>
</dbReference>
<sequence length="72" mass="7939">MIIICLRKQLVPTKLSLCWAKYVFNNEPCPTKITSFHTTRTGGLDCVTEISDVAQCGKKTASTPFPSFNSCP</sequence>
<organism evidence="1">
    <name type="scientific">Arundo donax</name>
    <name type="common">Giant reed</name>
    <name type="synonym">Donax arundinaceus</name>
    <dbReference type="NCBI Taxonomy" id="35708"/>
    <lineage>
        <taxon>Eukaryota</taxon>
        <taxon>Viridiplantae</taxon>
        <taxon>Streptophyta</taxon>
        <taxon>Embryophyta</taxon>
        <taxon>Tracheophyta</taxon>
        <taxon>Spermatophyta</taxon>
        <taxon>Magnoliopsida</taxon>
        <taxon>Liliopsida</taxon>
        <taxon>Poales</taxon>
        <taxon>Poaceae</taxon>
        <taxon>PACMAD clade</taxon>
        <taxon>Arundinoideae</taxon>
        <taxon>Arundineae</taxon>
        <taxon>Arundo</taxon>
    </lineage>
</organism>
<reference evidence="1" key="2">
    <citation type="journal article" date="2015" name="Data Brief">
        <title>Shoot transcriptome of the giant reed, Arundo donax.</title>
        <authorList>
            <person name="Barrero R.A."/>
            <person name="Guerrero F.D."/>
            <person name="Moolhuijzen P."/>
            <person name="Goolsby J.A."/>
            <person name="Tidwell J."/>
            <person name="Bellgard S.E."/>
            <person name="Bellgard M.I."/>
        </authorList>
    </citation>
    <scope>NUCLEOTIDE SEQUENCE</scope>
    <source>
        <tissue evidence="1">Shoot tissue taken approximately 20 cm above the soil surface</tissue>
    </source>
</reference>
<reference evidence="1" key="1">
    <citation type="submission" date="2014-09" db="EMBL/GenBank/DDBJ databases">
        <authorList>
            <person name="Magalhaes I.L.F."/>
            <person name="Oliveira U."/>
            <person name="Santos F.R."/>
            <person name="Vidigal T.H.D.A."/>
            <person name="Brescovit A.D."/>
            <person name="Santos A.J."/>
        </authorList>
    </citation>
    <scope>NUCLEOTIDE SEQUENCE</scope>
    <source>
        <tissue evidence="1">Shoot tissue taken approximately 20 cm above the soil surface</tissue>
    </source>
</reference>